<evidence type="ECO:0000313" key="6">
    <source>
        <dbReference type="Proteomes" id="UP000594261"/>
    </source>
</evidence>
<feature type="compositionally biased region" description="Polar residues" evidence="1">
    <location>
        <begin position="1"/>
        <end position="21"/>
    </location>
</feature>
<feature type="domain" description="Retrovirus-related Pol polyprotein from transposon TNT 1-94-like beta-barrel" evidence="4">
    <location>
        <begin position="280"/>
        <end position="353"/>
    </location>
</feature>
<name>A0A7N2LCX6_QUELO</name>
<evidence type="ECO:0000256" key="1">
    <source>
        <dbReference type="SAM" id="MobiDB-lite"/>
    </source>
</evidence>
<dbReference type="Pfam" id="PF14244">
    <property type="entry name" value="Retrotran_gag_3"/>
    <property type="match status" value="1"/>
</dbReference>
<dbReference type="InterPro" id="IPR054722">
    <property type="entry name" value="PolX-like_BBD"/>
</dbReference>
<dbReference type="Proteomes" id="UP000594261">
    <property type="component" value="Chromosome 4"/>
</dbReference>
<organism evidence="5 6">
    <name type="scientific">Quercus lobata</name>
    <name type="common">Valley oak</name>
    <dbReference type="NCBI Taxonomy" id="97700"/>
    <lineage>
        <taxon>Eukaryota</taxon>
        <taxon>Viridiplantae</taxon>
        <taxon>Streptophyta</taxon>
        <taxon>Embryophyta</taxon>
        <taxon>Tracheophyta</taxon>
        <taxon>Spermatophyta</taxon>
        <taxon>Magnoliopsida</taxon>
        <taxon>eudicotyledons</taxon>
        <taxon>Gunneridae</taxon>
        <taxon>Pentapetalae</taxon>
        <taxon>rosids</taxon>
        <taxon>fabids</taxon>
        <taxon>Fagales</taxon>
        <taxon>Fagaceae</taxon>
        <taxon>Quercus</taxon>
    </lineage>
</organism>
<keyword evidence="2" id="KW-0812">Transmembrane</keyword>
<accession>A0A7N2LCX6</accession>
<evidence type="ECO:0008006" key="7">
    <source>
        <dbReference type="Google" id="ProtNLM"/>
    </source>
</evidence>
<evidence type="ECO:0000313" key="5">
    <source>
        <dbReference type="EnsemblPlants" id="QL04p010711:mrna"/>
    </source>
</evidence>
<dbReference type="AlphaFoldDB" id="A0A7N2LCX6"/>
<dbReference type="EMBL" id="LRBV02000004">
    <property type="status" value="NOT_ANNOTATED_CDS"/>
    <property type="molecule type" value="Genomic_DNA"/>
</dbReference>
<feature type="transmembrane region" description="Helical" evidence="2">
    <location>
        <begin position="330"/>
        <end position="348"/>
    </location>
</feature>
<dbReference type="PANTHER" id="PTHR37610:SF97">
    <property type="entry name" value="RETROTRANSPOSON GAG DOMAIN-CONTAINING PROTEIN"/>
    <property type="match status" value="1"/>
</dbReference>
<feature type="transmembrane region" description="Helical" evidence="2">
    <location>
        <begin position="290"/>
        <end position="310"/>
    </location>
</feature>
<keyword evidence="2" id="KW-0472">Membrane</keyword>
<feature type="region of interest" description="Disordered" evidence="1">
    <location>
        <begin position="1"/>
        <end position="22"/>
    </location>
</feature>
<keyword evidence="2" id="KW-1133">Transmembrane helix</keyword>
<evidence type="ECO:0000256" key="2">
    <source>
        <dbReference type="SAM" id="Phobius"/>
    </source>
</evidence>
<dbReference type="EnsemblPlants" id="QL04p010711:mrna">
    <property type="protein sequence ID" value="QL04p010711:mrna"/>
    <property type="gene ID" value="QL04p010711"/>
</dbReference>
<keyword evidence="6" id="KW-1185">Reference proteome</keyword>
<dbReference type="Gramene" id="QL04p010711:mrna">
    <property type="protein sequence ID" value="QL04p010711:mrna"/>
    <property type="gene ID" value="QL04p010711"/>
</dbReference>
<dbReference type="Pfam" id="PF22936">
    <property type="entry name" value="Pol_BBD"/>
    <property type="match status" value="1"/>
</dbReference>
<dbReference type="OMA" id="NARDIWL"/>
<protein>
    <recommendedName>
        <fullName evidence="7">Retrotransposon Copia-like N-terminal domain-containing protein</fullName>
    </recommendedName>
</protein>
<evidence type="ECO:0000259" key="4">
    <source>
        <dbReference type="Pfam" id="PF22936"/>
    </source>
</evidence>
<proteinExistence type="predicted"/>
<feature type="transmembrane region" description="Helical" evidence="2">
    <location>
        <begin position="355"/>
        <end position="376"/>
    </location>
</feature>
<sequence length="381" mass="41604">MASTETVSPFANDASNDSSSPPMIEDSVNPFFLGSGDNLGVQLVSHRLIGAQNYSTLSRSMIISLTAKNKIGFINGKISAPDSCSSQIFVLWIRCNMTVLGWVINSISPEIASSMMYTDNARDIWLNMHERGQILLYEPLPNINKVLSLVLQKEKQRSLKNGGAMNSVMAHPIETTTLYSNANSNAKVNHSGKGNSMKDGPVYNHCGKIRHVADKCYRPHGFPPGFKFKGKSVANHFSSSHQAASVTASGASTSQSIALNASPTNFTNNLDRSDFNSTNWIIDIGATNHIVHFVAILISITCISNSYVYLPNGEKALVSHIGTVKLTETLILTEVLVVPFFTFNLISVSHLNKSVTCLIFLGIFFFIQDLAHWSMIGLGRE</sequence>
<dbReference type="InParanoid" id="A0A7N2LCX6"/>
<feature type="domain" description="Retrotransposon Copia-like N-terminal" evidence="3">
    <location>
        <begin position="37"/>
        <end position="82"/>
    </location>
</feature>
<reference evidence="5 6" key="1">
    <citation type="journal article" date="2016" name="G3 (Bethesda)">
        <title>First Draft Assembly and Annotation of the Genome of a California Endemic Oak Quercus lobata Nee (Fagaceae).</title>
        <authorList>
            <person name="Sork V.L."/>
            <person name="Fitz-Gibbon S.T."/>
            <person name="Puiu D."/>
            <person name="Crepeau M."/>
            <person name="Gugger P.F."/>
            <person name="Sherman R."/>
            <person name="Stevens K."/>
            <person name="Langley C.H."/>
            <person name="Pellegrini M."/>
            <person name="Salzberg S.L."/>
        </authorList>
    </citation>
    <scope>NUCLEOTIDE SEQUENCE [LARGE SCALE GENOMIC DNA]</scope>
    <source>
        <strain evidence="5 6">cv. SW786</strain>
    </source>
</reference>
<dbReference type="PANTHER" id="PTHR37610">
    <property type="entry name" value="CCHC-TYPE DOMAIN-CONTAINING PROTEIN"/>
    <property type="match status" value="1"/>
</dbReference>
<evidence type="ECO:0000259" key="3">
    <source>
        <dbReference type="Pfam" id="PF14244"/>
    </source>
</evidence>
<dbReference type="InterPro" id="IPR029472">
    <property type="entry name" value="Copia-like_N"/>
</dbReference>
<reference evidence="5" key="2">
    <citation type="submission" date="2021-01" db="UniProtKB">
        <authorList>
            <consortium name="EnsemblPlants"/>
        </authorList>
    </citation>
    <scope>IDENTIFICATION</scope>
</reference>